<dbReference type="AlphaFoldDB" id="W1J2W0"/>
<keyword evidence="2" id="KW-1185">Reference proteome</keyword>
<proteinExistence type="predicted"/>
<gene>
    <name evidence="1" type="ORF">XSR1_410002</name>
</gene>
<sequence>MQVTPIWLKNERVGTANMNKKQPVYKGCTSPYYQYWMEKLVSCLNLSE</sequence>
<protein>
    <submittedName>
        <fullName evidence="1">Uncharacterized protein</fullName>
    </submittedName>
</protein>
<reference evidence="1" key="1">
    <citation type="submission" date="2013-11" db="EMBL/GenBank/DDBJ databases">
        <title>Draft genome sequence and annotation of the entomopathogenic bacteria, Xenorhabdus cabanillasi strain JM26 and Xenorhabdus szentirmai strain DSM 16338.</title>
        <authorList>
            <person name="Gualtieri M."/>
            <person name="Ogier J.C."/>
            <person name="Pages S."/>
            <person name="Givaudan A."/>
            <person name="Gaudriault S."/>
        </authorList>
    </citation>
    <scope>NUCLEOTIDE SEQUENCE [LARGE SCALE GENOMIC DNA]</scope>
    <source>
        <strain evidence="1">DSM 16338</strain>
    </source>
</reference>
<dbReference type="EMBL" id="CBXF010000101">
    <property type="protein sequence ID" value="CDL84196.1"/>
    <property type="molecule type" value="Genomic_DNA"/>
</dbReference>
<evidence type="ECO:0000313" key="1">
    <source>
        <dbReference type="EMBL" id="CDL84196.1"/>
    </source>
</evidence>
<evidence type="ECO:0000313" key="2">
    <source>
        <dbReference type="Proteomes" id="UP000019202"/>
    </source>
</evidence>
<organism evidence="1 2">
    <name type="scientific">Xenorhabdus szentirmaii DSM 16338</name>
    <dbReference type="NCBI Taxonomy" id="1427518"/>
    <lineage>
        <taxon>Bacteria</taxon>
        <taxon>Pseudomonadati</taxon>
        <taxon>Pseudomonadota</taxon>
        <taxon>Gammaproteobacteria</taxon>
        <taxon>Enterobacterales</taxon>
        <taxon>Morganellaceae</taxon>
        <taxon>Xenorhabdus</taxon>
    </lineage>
</organism>
<dbReference type="Proteomes" id="UP000019202">
    <property type="component" value="Unassembled WGS sequence"/>
</dbReference>
<accession>W1J2W0</accession>
<comment type="caution">
    <text evidence="1">The sequence shown here is derived from an EMBL/GenBank/DDBJ whole genome shotgun (WGS) entry which is preliminary data.</text>
</comment>
<name>W1J2W0_9GAMM</name>